<dbReference type="PANTHER" id="PTHR42939">
    <property type="entry name" value="ABC TRANSPORTER ATP-BINDING PROTEIN ALBC-RELATED"/>
    <property type="match status" value="1"/>
</dbReference>
<dbReference type="GO" id="GO:0016887">
    <property type="term" value="F:ATP hydrolysis activity"/>
    <property type="evidence" value="ECO:0007669"/>
    <property type="project" value="InterPro"/>
</dbReference>
<evidence type="ECO:0000313" key="6">
    <source>
        <dbReference type="Proteomes" id="UP000014983"/>
    </source>
</evidence>
<dbReference type="Pfam" id="PF00005">
    <property type="entry name" value="ABC_tran"/>
    <property type="match status" value="1"/>
</dbReference>
<dbReference type="SUPFAM" id="SSF52540">
    <property type="entry name" value="P-loop containing nucleoside triphosphate hydrolases"/>
    <property type="match status" value="1"/>
</dbReference>
<dbReference type="RefSeq" id="WP_020836299.1">
    <property type="nucleotide sequence ID" value="NC_021833.1"/>
</dbReference>
<dbReference type="SMART" id="SM00382">
    <property type="entry name" value="AAA"/>
    <property type="match status" value="1"/>
</dbReference>
<dbReference type="InterPro" id="IPR003439">
    <property type="entry name" value="ABC_transporter-like_ATP-bd"/>
</dbReference>
<dbReference type="OrthoDB" id="9779029at2"/>
<dbReference type="PROSITE" id="PS00211">
    <property type="entry name" value="ABC_TRANSPORTER_1"/>
    <property type="match status" value="1"/>
</dbReference>
<gene>
    <name evidence="5" type="ORF">SDIMI_v3c03620</name>
</gene>
<evidence type="ECO:0000313" key="5">
    <source>
        <dbReference type="EMBL" id="AGR42066.1"/>
    </source>
</evidence>
<dbReference type="EMBL" id="CP005076">
    <property type="protein sequence ID" value="AGR42066.1"/>
    <property type="molecule type" value="Genomic_DNA"/>
</dbReference>
<evidence type="ECO:0000256" key="2">
    <source>
        <dbReference type="ARBA" id="ARBA00022741"/>
    </source>
</evidence>
<accession>S5LZP0</accession>
<dbReference type="STRING" id="1276221.SDIMI_v3c03620"/>
<protein>
    <submittedName>
        <fullName evidence="5">ABC transporter ATP-binding protein</fullName>
    </submittedName>
</protein>
<dbReference type="KEGG" id="sdi:SDIMI_v3c03620"/>
<dbReference type="FunCoup" id="S5LZP0">
    <property type="interactions" value="26"/>
</dbReference>
<dbReference type="CDD" id="cd03230">
    <property type="entry name" value="ABC_DR_subfamily_A"/>
    <property type="match status" value="1"/>
</dbReference>
<dbReference type="HOGENOM" id="CLU_000604_1_2_14"/>
<dbReference type="eggNOG" id="COG1131">
    <property type="taxonomic scope" value="Bacteria"/>
</dbReference>
<dbReference type="InterPro" id="IPR003593">
    <property type="entry name" value="AAA+_ATPase"/>
</dbReference>
<keyword evidence="3 5" id="KW-0067">ATP-binding</keyword>
<name>S5LZP0_9MOLU</name>
<feature type="domain" description="ABC transporter" evidence="4">
    <location>
        <begin position="2"/>
        <end position="229"/>
    </location>
</feature>
<dbReference type="Proteomes" id="UP000014983">
    <property type="component" value="Chromosome"/>
</dbReference>
<evidence type="ECO:0000256" key="3">
    <source>
        <dbReference type="ARBA" id="ARBA00022840"/>
    </source>
</evidence>
<keyword evidence="6" id="KW-1185">Reference proteome</keyword>
<dbReference type="PATRIC" id="fig|1276221.3.peg.359"/>
<keyword evidence="2" id="KW-0547">Nucleotide-binding</keyword>
<dbReference type="InterPro" id="IPR027417">
    <property type="entry name" value="P-loop_NTPase"/>
</dbReference>
<dbReference type="InParanoid" id="S5LZP0"/>
<dbReference type="InterPro" id="IPR051782">
    <property type="entry name" value="ABC_Transporter_VariousFunc"/>
</dbReference>
<dbReference type="Gene3D" id="3.40.50.300">
    <property type="entry name" value="P-loop containing nucleotide triphosphate hydrolases"/>
    <property type="match status" value="1"/>
</dbReference>
<dbReference type="PANTHER" id="PTHR42939:SF1">
    <property type="entry name" value="ABC TRANSPORTER ATP-BINDING PROTEIN ALBC-RELATED"/>
    <property type="match status" value="1"/>
</dbReference>
<dbReference type="PROSITE" id="PS50893">
    <property type="entry name" value="ABC_TRANSPORTER_2"/>
    <property type="match status" value="1"/>
</dbReference>
<organism evidence="5 6">
    <name type="scientific">Spiroplasma diminutum CUAS-1</name>
    <dbReference type="NCBI Taxonomy" id="1276221"/>
    <lineage>
        <taxon>Bacteria</taxon>
        <taxon>Bacillati</taxon>
        <taxon>Mycoplasmatota</taxon>
        <taxon>Mollicutes</taxon>
        <taxon>Entomoplasmatales</taxon>
        <taxon>Spiroplasmataceae</taxon>
        <taxon>Spiroplasma</taxon>
    </lineage>
</organism>
<dbReference type="AlphaFoldDB" id="S5LZP0"/>
<proteinExistence type="predicted"/>
<dbReference type="GO" id="GO:0005524">
    <property type="term" value="F:ATP binding"/>
    <property type="evidence" value="ECO:0007669"/>
    <property type="project" value="UniProtKB-KW"/>
</dbReference>
<evidence type="ECO:0000256" key="1">
    <source>
        <dbReference type="ARBA" id="ARBA00022448"/>
    </source>
</evidence>
<keyword evidence="1" id="KW-0813">Transport</keyword>
<evidence type="ECO:0000259" key="4">
    <source>
        <dbReference type="PROSITE" id="PS50893"/>
    </source>
</evidence>
<reference evidence="5 6" key="1">
    <citation type="journal article" date="2013" name="Genome Biol. Evol.">
        <title>Comparison of metabolic capacities and inference of gene content evolution in mosquito-associated Spiroplasma diminutum and S. taiwanense.</title>
        <authorList>
            <person name="Lo W.S."/>
            <person name="Ku C."/>
            <person name="Chen L.L."/>
            <person name="Chang T.H."/>
            <person name="Kuo C.H."/>
        </authorList>
    </citation>
    <scope>NUCLEOTIDE SEQUENCE [LARGE SCALE GENOMIC DNA]</scope>
    <source>
        <strain evidence="5 6">CUAS-1</strain>
    </source>
</reference>
<sequence length="243" mass="27877">MLSIQKISKKFDKKGIKNISINIKPGDIVGFVGDNGAGKSTLIKCIFNEYKKDEGKVFYENESLYENNNLRHLCFFPDQSIYPKGVTLKDYCLLDAELAGIMKQEAEEKLDKLLSKFGLLEYKNKTFDKLSAGMQKKALLAICLVSKPKYFFLDEPTANLDVHTRKEFLELIKLLSKKGIGILITSHIIDELQEIINKLCLISEGELVYDNYFDPKNDKIIDLYSKYSNKKIEIDYDSMIEDI</sequence>
<dbReference type="InterPro" id="IPR017871">
    <property type="entry name" value="ABC_transporter-like_CS"/>
</dbReference>